<protein>
    <submittedName>
        <fullName evidence="7">Uncharacterized protein</fullName>
    </submittedName>
</protein>
<evidence type="ECO:0000256" key="5">
    <source>
        <dbReference type="SAM" id="MobiDB-lite"/>
    </source>
</evidence>
<feature type="compositionally biased region" description="Basic and acidic residues" evidence="5">
    <location>
        <begin position="114"/>
        <end position="135"/>
    </location>
</feature>
<dbReference type="Pfam" id="PF05653">
    <property type="entry name" value="Mg_trans_NIPA"/>
    <property type="match status" value="1"/>
</dbReference>
<dbReference type="InterPro" id="IPR008521">
    <property type="entry name" value="Mg_trans_NIPA"/>
</dbReference>
<feature type="transmembrane region" description="Helical" evidence="6">
    <location>
        <begin position="390"/>
        <end position="410"/>
    </location>
</feature>
<feature type="transmembrane region" description="Helical" evidence="6">
    <location>
        <begin position="229"/>
        <end position="249"/>
    </location>
</feature>
<dbReference type="PANTHER" id="PTHR12570:SF65">
    <property type="entry name" value="MAGNESIUM TRANSPORTER NIPA9-RELATED"/>
    <property type="match status" value="1"/>
</dbReference>
<feature type="compositionally biased region" description="Acidic residues" evidence="5">
    <location>
        <begin position="446"/>
        <end position="458"/>
    </location>
</feature>
<evidence type="ECO:0000256" key="4">
    <source>
        <dbReference type="ARBA" id="ARBA00023136"/>
    </source>
</evidence>
<feature type="region of interest" description="Disordered" evidence="5">
    <location>
        <begin position="445"/>
        <end position="656"/>
    </location>
</feature>
<feature type="compositionally biased region" description="Gly residues" evidence="5">
    <location>
        <begin position="775"/>
        <end position="794"/>
    </location>
</feature>
<dbReference type="SUPFAM" id="SSF103481">
    <property type="entry name" value="Multidrug resistance efflux transporter EmrE"/>
    <property type="match status" value="1"/>
</dbReference>
<feature type="region of interest" description="Disordered" evidence="5">
    <location>
        <begin position="694"/>
        <end position="856"/>
    </location>
</feature>
<dbReference type="PANTHER" id="PTHR12570">
    <property type="match status" value="1"/>
</dbReference>
<name>A0A3M6XT51_HORWE</name>
<feature type="transmembrane region" description="Helical" evidence="6">
    <location>
        <begin position="359"/>
        <end position="378"/>
    </location>
</feature>
<feature type="transmembrane region" description="Helical" evidence="6">
    <location>
        <begin position="42"/>
        <end position="62"/>
    </location>
</feature>
<dbReference type="AlphaFoldDB" id="A0A3M6XT51"/>
<organism evidence="7 8">
    <name type="scientific">Hortaea werneckii</name>
    <name type="common">Black yeast</name>
    <name type="synonym">Cladosporium werneckii</name>
    <dbReference type="NCBI Taxonomy" id="91943"/>
    <lineage>
        <taxon>Eukaryota</taxon>
        <taxon>Fungi</taxon>
        <taxon>Dikarya</taxon>
        <taxon>Ascomycota</taxon>
        <taxon>Pezizomycotina</taxon>
        <taxon>Dothideomycetes</taxon>
        <taxon>Dothideomycetidae</taxon>
        <taxon>Mycosphaerellales</taxon>
        <taxon>Teratosphaeriaceae</taxon>
        <taxon>Hortaea</taxon>
    </lineage>
</organism>
<sequence length="856" mass="89566">MYLPATTPLPQPPPPSVSDEAYHLITAEGGSGSGSGGSGNGWSSLIGVATAICGNILISFALNTQRYAHLRLSRDRQVCEEKQQQQQQQRQKSGRAAADDYQTRSYGSLQGAIAEERAVENGKSEPRSDGGDLRWRSSGGGGGGGSWDGFAESGEREPLIPRLGKDNADEDETDEEISADEEEQDEDQHENDSHGNSYLKSPIWWVGIGLMVLGEAGNFLAYGFAPASIVSPLGVVALVSNCLIAPLLLGEPFRWRDGLGVIIAIAGAVTVVLSASDSNPRLTPDKIWHLITQWEFETYFGISVFLVVVLSVASNKFGDRTVLVDLGLVALYGGYTALSTKGIASLLSNTIWRVVTFPITYLLVAVLVLTAVMQIKYVNRALQRFNATQVIPTQFVLFTISVIVGSAVLYRDFETEAAGDAAKFVGGCALTFLGVWCITSGHNDESEADEEMAEEDDAVDLHDEEHVQPEIREREDGTDTRQPVVPSSSNDAPHPNRNRSESTAPSVVVTPAMDPGTSTDHAPYLDLDHSFSNETTQDVPPATAAAIHSKSIEELPQTPNPSAGQRKPKLHATTSTPLIPPHNQQQPQQPSNSESSPSRPHTPLNRNMTGPPSSSYSPRRRSPATPNRAEGVGRRQSQPFLDPNTTTPPATTASRMLNRSTTAASVVGGLFPGPLTSPLSSSLSAIVADSLRRGTLDTSYPSPGGGGGGPGGGVGAGGPGTLRRRGTTAAAAATRRPGTAQRGATSSSSLRVPGGLSAVANSAAAGRKRHSIASGAGGVGTGGGGGGGGGGGLLGHPPPPPPVQHPGGEEVEADSDASRPAEQGGSPPARNRSLSATMGNLFGDGSLRRQRTNEEG</sequence>
<dbReference type="EMBL" id="QWIK01001541">
    <property type="protein sequence ID" value="RMX93979.1"/>
    <property type="molecule type" value="Genomic_DNA"/>
</dbReference>
<evidence type="ECO:0000313" key="8">
    <source>
        <dbReference type="Proteomes" id="UP000282582"/>
    </source>
</evidence>
<evidence type="ECO:0000256" key="1">
    <source>
        <dbReference type="ARBA" id="ARBA00004141"/>
    </source>
</evidence>
<feature type="transmembrane region" description="Helical" evidence="6">
    <location>
        <begin position="258"/>
        <end position="276"/>
    </location>
</feature>
<feature type="compositionally biased region" description="Gly residues" evidence="5">
    <location>
        <begin position="703"/>
        <end position="720"/>
    </location>
</feature>
<comment type="subcellular location">
    <subcellularLocation>
        <location evidence="1">Membrane</location>
        <topology evidence="1">Multi-pass membrane protein</topology>
    </subcellularLocation>
</comment>
<feature type="compositionally biased region" description="Acidic residues" evidence="5">
    <location>
        <begin position="168"/>
        <end position="189"/>
    </location>
</feature>
<comment type="caution">
    <text evidence="7">The sequence shown here is derived from an EMBL/GenBank/DDBJ whole genome shotgun (WGS) entry which is preliminary data.</text>
</comment>
<feature type="transmembrane region" description="Helical" evidence="6">
    <location>
        <begin position="296"/>
        <end position="314"/>
    </location>
</feature>
<dbReference type="GO" id="GO:0016020">
    <property type="term" value="C:membrane"/>
    <property type="evidence" value="ECO:0007669"/>
    <property type="project" value="UniProtKB-SubCell"/>
</dbReference>
<evidence type="ECO:0000256" key="3">
    <source>
        <dbReference type="ARBA" id="ARBA00022989"/>
    </source>
</evidence>
<feature type="compositionally biased region" description="Basic and acidic residues" evidence="5">
    <location>
        <begin position="153"/>
        <end position="167"/>
    </location>
</feature>
<dbReference type="VEuPathDB" id="FungiDB:BTJ68_08816"/>
<reference evidence="7 8" key="1">
    <citation type="journal article" date="2018" name="BMC Genomics">
        <title>Genomic evidence for intraspecific hybridization in a clonal and extremely halotolerant yeast.</title>
        <authorList>
            <person name="Gostincar C."/>
            <person name="Stajich J.E."/>
            <person name="Zupancic J."/>
            <person name="Zalar P."/>
            <person name="Gunde-Cimerman N."/>
        </authorList>
    </citation>
    <scope>NUCLEOTIDE SEQUENCE [LARGE SCALE GENOMIC DNA]</scope>
    <source>
        <strain evidence="7 8">EXF-6654</strain>
    </source>
</reference>
<keyword evidence="2 6" id="KW-0812">Transmembrane</keyword>
<keyword evidence="4 6" id="KW-0472">Membrane</keyword>
<feature type="region of interest" description="Disordered" evidence="5">
    <location>
        <begin position="81"/>
        <end position="195"/>
    </location>
</feature>
<keyword evidence="3 6" id="KW-1133">Transmembrane helix</keyword>
<proteinExistence type="predicted"/>
<feature type="compositionally biased region" description="Basic and acidic residues" evidence="5">
    <location>
        <begin position="459"/>
        <end position="479"/>
    </location>
</feature>
<gene>
    <name evidence="7" type="ORF">D0868_12547</name>
</gene>
<evidence type="ECO:0000256" key="2">
    <source>
        <dbReference type="ARBA" id="ARBA00022692"/>
    </source>
</evidence>
<dbReference type="Proteomes" id="UP000282582">
    <property type="component" value="Unassembled WGS sequence"/>
</dbReference>
<dbReference type="InterPro" id="IPR037185">
    <property type="entry name" value="EmrE-like"/>
</dbReference>
<evidence type="ECO:0000256" key="6">
    <source>
        <dbReference type="SAM" id="Phobius"/>
    </source>
</evidence>
<feature type="transmembrane region" description="Helical" evidence="6">
    <location>
        <begin position="326"/>
        <end position="347"/>
    </location>
</feature>
<feature type="compositionally biased region" description="Low complexity" evidence="5">
    <location>
        <begin position="727"/>
        <end position="745"/>
    </location>
</feature>
<feature type="compositionally biased region" description="Gly residues" evidence="5">
    <location>
        <begin position="138"/>
        <end position="147"/>
    </location>
</feature>
<dbReference type="GO" id="GO:0015095">
    <property type="term" value="F:magnesium ion transmembrane transporter activity"/>
    <property type="evidence" value="ECO:0007669"/>
    <property type="project" value="InterPro"/>
</dbReference>
<feature type="transmembrane region" description="Helical" evidence="6">
    <location>
        <begin position="203"/>
        <end position="223"/>
    </location>
</feature>
<evidence type="ECO:0000313" key="7">
    <source>
        <dbReference type="EMBL" id="RMX93979.1"/>
    </source>
</evidence>
<feature type="compositionally biased region" description="Low complexity" evidence="5">
    <location>
        <begin position="581"/>
        <end position="598"/>
    </location>
</feature>
<accession>A0A3M6XT51</accession>